<keyword evidence="7" id="KW-1185">Reference proteome</keyword>
<dbReference type="RefSeq" id="WP_169163353.1">
    <property type="nucleotide sequence ID" value="NZ_JABBFW010000032.1"/>
</dbReference>
<reference evidence="6 7" key="1">
    <citation type="submission" date="2020-04" db="EMBL/GenBank/DDBJ databases">
        <title>Azohydromonas sp. isolated from soil.</title>
        <authorList>
            <person name="Dahal R.H."/>
        </authorList>
    </citation>
    <scope>NUCLEOTIDE SEQUENCE [LARGE SCALE GENOMIC DNA]</scope>
    <source>
        <strain evidence="6 7">G-1-1-14</strain>
    </source>
</reference>
<sequence length="140" mass="15304">MPDLTPATATQALRLCAGEELAEKGRALVFDVLLWGQPARAFALRFEGRVVAYINRCAHVPVEMDWQPGEFLDADREWILCSIHGAAYEPATGRCAGGPCGRGRLKPLRVEERGAEVYWYPCADIRPPAPAEPSAESSPP</sequence>
<dbReference type="GO" id="GO:0046872">
    <property type="term" value="F:metal ion binding"/>
    <property type="evidence" value="ECO:0007669"/>
    <property type="project" value="UniProtKB-KW"/>
</dbReference>
<dbReference type="GO" id="GO:0051537">
    <property type="term" value="F:2 iron, 2 sulfur cluster binding"/>
    <property type="evidence" value="ECO:0007669"/>
    <property type="project" value="UniProtKB-KW"/>
</dbReference>
<evidence type="ECO:0000313" key="6">
    <source>
        <dbReference type="EMBL" id="NML18458.1"/>
    </source>
</evidence>
<dbReference type="Proteomes" id="UP000574067">
    <property type="component" value="Unassembled WGS sequence"/>
</dbReference>
<dbReference type="AlphaFoldDB" id="A0A848FG80"/>
<dbReference type="PANTHER" id="PTHR40261">
    <property type="match status" value="1"/>
</dbReference>
<evidence type="ECO:0000256" key="4">
    <source>
        <dbReference type="ARBA" id="ARBA00023014"/>
    </source>
</evidence>
<dbReference type="InterPro" id="IPR036922">
    <property type="entry name" value="Rieske_2Fe-2S_sf"/>
</dbReference>
<protein>
    <submittedName>
        <fullName evidence="6">Rieske 2Fe-2S domain-containing protein</fullName>
    </submittedName>
</protein>
<evidence type="ECO:0000256" key="2">
    <source>
        <dbReference type="ARBA" id="ARBA00022723"/>
    </source>
</evidence>
<accession>A0A848FG80</accession>
<dbReference type="PROSITE" id="PS51296">
    <property type="entry name" value="RIESKE"/>
    <property type="match status" value="1"/>
</dbReference>
<gene>
    <name evidence="6" type="ORF">HHL10_26155</name>
</gene>
<evidence type="ECO:0000256" key="1">
    <source>
        <dbReference type="ARBA" id="ARBA00022714"/>
    </source>
</evidence>
<comment type="caution">
    <text evidence="6">The sequence shown here is derived from an EMBL/GenBank/DDBJ whole genome shotgun (WGS) entry which is preliminary data.</text>
</comment>
<keyword evidence="4" id="KW-0411">Iron-sulfur</keyword>
<keyword evidence="1" id="KW-0001">2Fe-2S</keyword>
<dbReference type="SUPFAM" id="SSF50022">
    <property type="entry name" value="ISP domain"/>
    <property type="match status" value="1"/>
</dbReference>
<dbReference type="Pfam" id="PF00355">
    <property type="entry name" value="Rieske"/>
    <property type="match status" value="1"/>
</dbReference>
<dbReference type="EMBL" id="JABBFW010000032">
    <property type="protein sequence ID" value="NML18458.1"/>
    <property type="molecule type" value="Genomic_DNA"/>
</dbReference>
<dbReference type="InterPro" id="IPR017941">
    <property type="entry name" value="Rieske_2Fe-2S"/>
</dbReference>
<evidence type="ECO:0000259" key="5">
    <source>
        <dbReference type="PROSITE" id="PS51296"/>
    </source>
</evidence>
<keyword evidence="3" id="KW-0408">Iron</keyword>
<feature type="domain" description="Rieske" evidence="5">
    <location>
        <begin position="13"/>
        <end position="119"/>
    </location>
</feature>
<evidence type="ECO:0000256" key="3">
    <source>
        <dbReference type="ARBA" id="ARBA00023004"/>
    </source>
</evidence>
<proteinExistence type="predicted"/>
<dbReference type="PANTHER" id="PTHR40261:SF1">
    <property type="entry name" value="RIESKE DOMAIN-CONTAINING PROTEIN"/>
    <property type="match status" value="1"/>
</dbReference>
<evidence type="ECO:0000313" key="7">
    <source>
        <dbReference type="Proteomes" id="UP000574067"/>
    </source>
</evidence>
<keyword evidence="2" id="KW-0479">Metal-binding</keyword>
<name>A0A848FG80_9BURK</name>
<organism evidence="6 7">
    <name type="scientific">Azohydromonas caseinilytica</name>
    <dbReference type="NCBI Taxonomy" id="2728836"/>
    <lineage>
        <taxon>Bacteria</taxon>
        <taxon>Pseudomonadati</taxon>
        <taxon>Pseudomonadota</taxon>
        <taxon>Betaproteobacteria</taxon>
        <taxon>Burkholderiales</taxon>
        <taxon>Sphaerotilaceae</taxon>
        <taxon>Azohydromonas</taxon>
    </lineage>
</organism>
<dbReference type="Gene3D" id="2.102.10.10">
    <property type="entry name" value="Rieske [2Fe-2S] iron-sulphur domain"/>
    <property type="match status" value="1"/>
</dbReference>